<evidence type="ECO:0000256" key="3">
    <source>
        <dbReference type="ARBA" id="ARBA00022448"/>
    </source>
</evidence>
<evidence type="ECO:0000256" key="2">
    <source>
        <dbReference type="ARBA" id="ARBA00009142"/>
    </source>
</evidence>
<evidence type="ECO:0000256" key="5">
    <source>
        <dbReference type="ARBA" id="ARBA00022692"/>
    </source>
</evidence>
<feature type="transmembrane region" description="Helical" evidence="8">
    <location>
        <begin position="77"/>
        <end position="94"/>
    </location>
</feature>
<sequence>MELAPSILTLMALVLFLGGAMKGATGVGLPIIAVPVLAIYLPLPLAIAVIVVPGLVTNGWQMWRHRSDRPSRETMMSIPLGTTVGTAVGVWLLASLPARYLDLGVALAVGIFLASRLARPDWRVSEELGRRLAPPAMFFTGLTQAATGISGPVVVMYWSSLGLSREAFIFGVSLVFFVAGVLQWIGMVIAGLFGWHELWLSLLAVAPSTLGIPFGEWLARRLNMVWFNRIILATLAVMAVQLVLSALPA</sequence>
<proteinExistence type="inferred from homology"/>
<feature type="transmembrane region" description="Helical" evidence="8">
    <location>
        <begin position="32"/>
        <end position="56"/>
    </location>
</feature>
<dbReference type="InterPro" id="IPR002781">
    <property type="entry name" value="TM_pro_TauE-like"/>
</dbReference>
<keyword evidence="4 8" id="KW-1003">Cell membrane</keyword>
<feature type="transmembrane region" description="Helical" evidence="8">
    <location>
        <begin position="167"/>
        <end position="193"/>
    </location>
</feature>
<evidence type="ECO:0000256" key="1">
    <source>
        <dbReference type="ARBA" id="ARBA00004651"/>
    </source>
</evidence>
<comment type="subcellular location">
    <subcellularLocation>
        <location evidence="1 8">Cell membrane</location>
        <topology evidence="1 8">Multi-pass membrane protein</topology>
    </subcellularLocation>
</comment>
<gene>
    <name evidence="9" type="ORF">F3S47_17710</name>
</gene>
<name>A0A5J5GE28_9RHOB</name>
<feature type="transmembrane region" description="Helical" evidence="8">
    <location>
        <begin position="199"/>
        <end position="219"/>
    </location>
</feature>
<protein>
    <recommendedName>
        <fullName evidence="8">Probable membrane transporter protein</fullName>
    </recommendedName>
</protein>
<feature type="transmembrane region" description="Helical" evidence="8">
    <location>
        <begin position="226"/>
        <end position="247"/>
    </location>
</feature>
<organism evidence="9 10">
    <name type="scientific">Histidinibacterium aquaticum</name>
    <dbReference type="NCBI Taxonomy" id="2613962"/>
    <lineage>
        <taxon>Bacteria</taxon>
        <taxon>Pseudomonadati</taxon>
        <taxon>Pseudomonadota</taxon>
        <taxon>Alphaproteobacteria</taxon>
        <taxon>Rhodobacterales</taxon>
        <taxon>Paracoccaceae</taxon>
        <taxon>Histidinibacterium</taxon>
    </lineage>
</organism>
<keyword evidence="3" id="KW-0813">Transport</keyword>
<evidence type="ECO:0000256" key="4">
    <source>
        <dbReference type="ARBA" id="ARBA00022475"/>
    </source>
</evidence>
<reference evidence="9 10" key="1">
    <citation type="submission" date="2019-09" db="EMBL/GenBank/DDBJ databases">
        <authorList>
            <person name="Park J.-S."/>
            <person name="Choi H.-J."/>
        </authorList>
    </citation>
    <scope>NUCLEOTIDE SEQUENCE [LARGE SCALE GENOMIC DNA]</scope>
    <source>
        <strain evidence="9 10">176SS1-4</strain>
    </source>
</reference>
<keyword evidence="10" id="KW-1185">Reference proteome</keyword>
<dbReference type="Proteomes" id="UP000326554">
    <property type="component" value="Unassembled WGS sequence"/>
</dbReference>
<dbReference type="GO" id="GO:0005886">
    <property type="term" value="C:plasma membrane"/>
    <property type="evidence" value="ECO:0007669"/>
    <property type="project" value="UniProtKB-SubCell"/>
</dbReference>
<dbReference type="EMBL" id="VYQE01000006">
    <property type="protein sequence ID" value="KAA9005734.1"/>
    <property type="molecule type" value="Genomic_DNA"/>
</dbReference>
<evidence type="ECO:0000256" key="7">
    <source>
        <dbReference type="ARBA" id="ARBA00023136"/>
    </source>
</evidence>
<comment type="similarity">
    <text evidence="2 8">Belongs to the 4-toluene sulfonate uptake permease (TSUP) (TC 2.A.102) family.</text>
</comment>
<evidence type="ECO:0000256" key="6">
    <source>
        <dbReference type="ARBA" id="ARBA00022989"/>
    </source>
</evidence>
<accession>A0A5J5GE28</accession>
<keyword evidence="7 8" id="KW-0472">Membrane</keyword>
<comment type="caution">
    <text evidence="9">The sequence shown here is derived from an EMBL/GenBank/DDBJ whole genome shotgun (WGS) entry which is preliminary data.</text>
</comment>
<dbReference type="RefSeq" id="WP_150446641.1">
    <property type="nucleotide sequence ID" value="NZ_VYQE01000006.1"/>
</dbReference>
<dbReference type="PANTHER" id="PTHR30269">
    <property type="entry name" value="TRANSMEMBRANE PROTEIN YFCA"/>
    <property type="match status" value="1"/>
</dbReference>
<evidence type="ECO:0000313" key="10">
    <source>
        <dbReference type="Proteomes" id="UP000326554"/>
    </source>
</evidence>
<keyword evidence="5 8" id="KW-0812">Transmembrane</keyword>
<dbReference type="PANTHER" id="PTHR30269:SF37">
    <property type="entry name" value="MEMBRANE TRANSPORTER PROTEIN"/>
    <property type="match status" value="1"/>
</dbReference>
<evidence type="ECO:0000313" key="9">
    <source>
        <dbReference type="EMBL" id="KAA9005734.1"/>
    </source>
</evidence>
<evidence type="ECO:0000256" key="8">
    <source>
        <dbReference type="RuleBase" id="RU363041"/>
    </source>
</evidence>
<keyword evidence="6 8" id="KW-1133">Transmembrane helix</keyword>
<dbReference type="Pfam" id="PF01925">
    <property type="entry name" value="TauE"/>
    <property type="match status" value="1"/>
</dbReference>
<dbReference type="InterPro" id="IPR052017">
    <property type="entry name" value="TSUP"/>
</dbReference>
<dbReference type="AlphaFoldDB" id="A0A5J5GE28"/>